<dbReference type="OrthoDB" id="3923202at2759"/>
<dbReference type="Proteomes" id="UP000002668">
    <property type="component" value="Genome"/>
</dbReference>
<accession>E5AD08</accession>
<gene>
    <name evidence="2" type="ORF">LEMA_P011470.1</name>
</gene>
<dbReference type="VEuPathDB" id="FungiDB:LEMA_P011470.1"/>
<keyword evidence="3" id="KW-1185">Reference proteome</keyword>
<sequence>MCQLPIGGFTDCPHVAWDEPIIRCRQSFAYDPEDACENIKSGKPEVSWLPSRLPGKCHWCKIRSEARLEKRLKAAERRCVEKDGNKQPNVSQHAICVSPMFRYIVTLTGLLRVFMHANEVHIFQTVFSSPAKSSFGGLLSNDIINKQALSRPHTSANQRQVDIADNDVETTIPGKSGVARNGHLNKQIKQLEKAINMSCPVIGTTNDVLPPNHPSIDLSKDGQVCPVVGASTDHHHNLHSHPPVPTNSTTATSCPALKSAVNEPKAKEMDDALCPVVGTATTVLPPDHPDMLKASAGDVCPVTKATVGHHQGKVNTHPSVDSAPAGAVCPVTGQKQAA</sequence>
<organism evidence="2 3">
    <name type="scientific">Leptosphaeria maculans (strain JN3 / isolate v23.1.3 / race Av1-4-5-6-7-8)</name>
    <name type="common">Blackleg fungus</name>
    <name type="synonym">Phoma lingam</name>
    <dbReference type="NCBI Taxonomy" id="985895"/>
    <lineage>
        <taxon>Eukaryota</taxon>
        <taxon>Fungi</taxon>
        <taxon>Dikarya</taxon>
        <taxon>Ascomycota</taxon>
        <taxon>Pezizomycotina</taxon>
        <taxon>Dothideomycetes</taxon>
        <taxon>Pleosporomycetidae</taxon>
        <taxon>Pleosporales</taxon>
        <taxon>Pleosporineae</taxon>
        <taxon>Leptosphaeriaceae</taxon>
        <taxon>Plenodomus</taxon>
        <taxon>Plenodomus lingam/Leptosphaeria maculans species complex</taxon>
    </lineage>
</organism>
<name>E5AD08_LEPMJ</name>
<evidence type="ECO:0000313" key="3">
    <source>
        <dbReference type="Proteomes" id="UP000002668"/>
    </source>
</evidence>
<protein>
    <submittedName>
        <fullName evidence="2">Predicted protein</fullName>
    </submittedName>
</protein>
<dbReference type="AlphaFoldDB" id="E5AD08"/>
<dbReference type="eggNOG" id="ENOG502SQ0A">
    <property type="taxonomic scope" value="Eukaryota"/>
</dbReference>
<dbReference type="EMBL" id="FP929139">
    <property type="protein sequence ID" value="CBY02360.1"/>
    <property type="molecule type" value="Genomic_DNA"/>
</dbReference>
<feature type="region of interest" description="Disordered" evidence="1">
    <location>
        <begin position="310"/>
        <end position="338"/>
    </location>
</feature>
<evidence type="ECO:0000256" key="1">
    <source>
        <dbReference type="SAM" id="MobiDB-lite"/>
    </source>
</evidence>
<dbReference type="HOGENOM" id="CLU_821518_0_0_1"/>
<evidence type="ECO:0000313" key="2">
    <source>
        <dbReference type="EMBL" id="CBY02360.1"/>
    </source>
</evidence>
<dbReference type="InParanoid" id="E5AD08"/>
<reference evidence="3" key="1">
    <citation type="journal article" date="2011" name="Nat. Commun.">
        <title>Effector diversification within compartments of the Leptosphaeria maculans genome affected by Repeat-Induced Point mutations.</title>
        <authorList>
            <person name="Rouxel T."/>
            <person name="Grandaubert J."/>
            <person name="Hane J.K."/>
            <person name="Hoede C."/>
            <person name="van de Wouw A.P."/>
            <person name="Couloux A."/>
            <person name="Dominguez V."/>
            <person name="Anthouard V."/>
            <person name="Bally P."/>
            <person name="Bourras S."/>
            <person name="Cozijnsen A.J."/>
            <person name="Ciuffetti L.M."/>
            <person name="Degrave A."/>
            <person name="Dilmaghani A."/>
            <person name="Duret L."/>
            <person name="Fudal I."/>
            <person name="Goodwin S.B."/>
            <person name="Gout L."/>
            <person name="Glaser N."/>
            <person name="Linglin J."/>
            <person name="Kema G.H.J."/>
            <person name="Lapalu N."/>
            <person name="Lawrence C.B."/>
            <person name="May K."/>
            <person name="Meyer M."/>
            <person name="Ollivier B."/>
            <person name="Poulain J."/>
            <person name="Schoch C.L."/>
            <person name="Simon A."/>
            <person name="Spatafora J.W."/>
            <person name="Stachowiak A."/>
            <person name="Turgeon B.G."/>
            <person name="Tyler B.M."/>
            <person name="Vincent D."/>
            <person name="Weissenbach J."/>
            <person name="Amselem J."/>
            <person name="Quesneville H."/>
            <person name="Oliver R.P."/>
            <person name="Wincker P."/>
            <person name="Balesdent M.-H."/>
            <person name="Howlett B.J."/>
        </authorList>
    </citation>
    <scope>NUCLEOTIDE SEQUENCE [LARGE SCALE GENOMIC DNA]</scope>
    <source>
        <strain evidence="3">JN3 / isolate v23.1.3 / race Av1-4-5-6-7-8</strain>
    </source>
</reference>
<proteinExistence type="predicted"/>
<dbReference type="STRING" id="985895.E5AD08"/>
<dbReference type="GeneID" id="13289584"/>